<dbReference type="EMBL" id="PGFJ01000001">
    <property type="protein sequence ID" value="PJJ84579.1"/>
    <property type="molecule type" value="Genomic_DNA"/>
</dbReference>
<evidence type="ECO:0000313" key="2">
    <source>
        <dbReference type="EMBL" id="PJJ84579.1"/>
    </source>
</evidence>
<protein>
    <submittedName>
        <fullName evidence="2">Uncharacterized protein</fullName>
    </submittedName>
</protein>
<sequence length="174" mass="19801">MRGISYLFIIFSLTISSAAFAQMSPVPNSYSLKTPDDYKKYERDVVNVIDWLERTPWGPKNTERPYADAFLMAWLSGSPTVNIELGDDILLKIMEKNKDLLVSYMGGYTKYALQNRQADNALDTNKAKLAGFKALIAKYNTEKSRNKDKNVEMLAQLDSEGKLEEWVNTELAKK</sequence>
<dbReference type="OrthoDB" id="793442at2"/>
<keyword evidence="1" id="KW-0732">Signal</keyword>
<accession>A0A2H9VUV5</accession>
<gene>
    <name evidence="2" type="ORF">CLV57_1593</name>
</gene>
<proteinExistence type="predicted"/>
<keyword evidence="3" id="KW-1185">Reference proteome</keyword>
<dbReference type="AlphaFoldDB" id="A0A2H9VUV5"/>
<feature type="signal peptide" evidence="1">
    <location>
        <begin position="1"/>
        <end position="21"/>
    </location>
</feature>
<evidence type="ECO:0000256" key="1">
    <source>
        <dbReference type="SAM" id="SignalP"/>
    </source>
</evidence>
<reference evidence="2 3" key="1">
    <citation type="submission" date="2017-11" db="EMBL/GenBank/DDBJ databases">
        <title>Genomic Encyclopedia of Archaeal and Bacterial Type Strains, Phase II (KMG-II): From Individual Species to Whole Genera.</title>
        <authorList>
            <person name="Goeker M."/>
        </authorList>
    </citation>
    <scope>NUCLEOTIDE SEQUENCE [LARGE SCALE GENOMIC DNA]</scope>
    <source>
        <strain evidence="2 3">DSM 28175</strain>
    </source>
</reference>
<dbReference type="Proteomes" id="UP000242687">
    <property type="component" value="Unassembled WGS sequence"/>
</dbReference>
<feature type="chain" id="PRO_5014134644" evidence="1">
    <location>
        <begin position="22"/>
        <end position="174"/>
    </location>
</feature>
<evidence type="ECO:0000313" key="3">
    <source>
        <dbReference type="Proteomes" id="UP000242687"/>
    </source>
</evidence>
<organism evidence="2 3">
    <name type="scientific">Mucilaginibacter auburnensis</name>
    <dbReference type="NCBI Taxonomy" id="1457233"/>
    <lineage>
        <taxon>Bacteria</taxon>
        <taxon>Pseudomonadati</taxon>
        <taxon>Bacteroidota</taxon>
        <taxon>Sphingobacteriia</taxon>
        <taxon>Sphingobacteriales</taxon>
        <taxon>Sphingobacteriaceae</taxon>
        <taxon>Mucilaginibacter</taxon>
    </lineage>
</organism>
<comment type="caution">
    <text evidence="2">The sequence shown here is derived from an EMBL/GenBank/DDBJ whole genome shotgun (WGS) entry which is preliminary data.</text>
</comment>
<dbReference type="RefSeq" id="WP_157799099.1">
    <property type="nucleotide sequence ID" value="NZ_PGFJ01000001.1"/>
</dbReference>
<name>A0A2H9VUV5_9SPHI</name>